<dbReference type="PANTHER" id="PTHR42852">
    <property type="entry name" value="THIOL:DISULFIDE INTERCHANGE PROTEIN DSBE"/>
    <property type="match status" value="1"/>
</dbReference>
<dbReference type="InterPro" id="IPR013766">
    <property type="entry name" value="Thioredoxin_domain"/>
</dbReference>
<dbReference type="PANTHER" id="PTHR42852:SF13">
    <property type="entry name" value="PROTEIN DIPZ"/>
    <property type="match status" value="1"/>
</dbReference>
<gene>
    <name evidence="2" type="ORF">AAC691_01280</name>
</gene>
<dbReference type="Gene3D" id="3.40.30.10">
    <property type="entry name" value="Glutaredoxin"/>
    <property type="match status" value="1"/>
</dbReference>
<dbReference type="CDD" id="cd02966">
    <property type="entry name" value="TlpA_like_family"/>
    <property type="match status" value="1"/>
</dbReference>
<proteinExistence type="predicted"/>
<keyword evidence="3" id="KW-1185">Reference proteome</keyword>
<feature type="domain" description="Thioredoxin" evidence="1">
    <location>
        <begin position="53"/>
        <end position="196"/>
    </location>
</feature>
<dbReference type="InterPro" id="IPR036249">
    <property type="entry name" value="Thioredoxin-like_sf"/>
</dbReference>
<dbReference type="InterPro" id="IPR006311">
    <property type="entry name" value="TAT_signal"/>
</dbReference>
<accession>A0ABZ3D646</accession>
<dbReference type="PROSITE" id="PS51257">
    <property type="entry name" value="PROKAR_LIPOPROTEIN"/>
    <property type="match status" value="1"/>
</dbReference>
<sequence length="196" mass="20562">MPQILSKPVDRRALLANGGTLLAAWLGCKSILAPCRAAAEDGPVAVPLSSLRPHAPRAVPDMRFADGTGAVRTPADWRGRIVVLNLWATWCQPCVAEMPALAALARHAAPGGDIAVLPVSVDHGGAATVRRFYAAHGVAGLPILCDPQMAIPAALHEDGVPVTLVLDRRGREILRIGGPVLWDAPDVPALLRRMAG</sequence>
<dbReference type="RefSeq" id="WP_342628691.1">
    <property type="nucleotide sequence ID" value="NZ_CP152276.1"/>
</dbReference>
<name>A0ABZ3D646_9PROT</name>
<dbReference type="InterPro" id="IPR000866">
    <property type="entry name" value="AhpC/TSA"/>
</dbReference>
<evidence type="ECO:0000313" key="3">
    <source>
        <dbReference type="Proteomes" id="UP001449795"/>
    </source>
</evidence>
<dbReference type="EMBL" id="CP152276">
    <property type="protein sequence ID" value="XAE43140.1"/>
    <property type="molecule type" value="Genomic_DNA"/>
</dbReference>
<dbReference type="PROSITE" id="PS51318">
    <property type="entry name" value="TAT"/>
    <property type="match status" value="1"/>
</dbReference>
<dbReference type="PROSITE" id="PS51352">
    <property type="entry name" value="THIOREDOXIN_2"/>
    <property type="match status" value="1"/>
</dbReference>
<dbReference type="SUPFAM" id="SSF52833">
    <property type="entry name" value="Thioredoxin-like"/>
    <property type="match status" value="1"/>
</dbReference>
<organism evidence="2 3">
    <name type="scientific">Nguyenibacter vanlangensis</name>
    <dbReference type="NCBI Taxonomy" id="1216886"/>
    <lineage>
        <taxon>Bacteria</taxon>
        <taxon>Pseudomonadati</taxon>
        <taxon>Pseudomonadota</taxon>
        <taxon>Alphaproteobacteria</taxon>
        <taxon>Acetobacterales</taxon>
        <taxon>Acetobacteraceae</taxon>
        <taxon>Nguyenibacter</taxon>
    </lineage>
</organism>
<dbReference type="Proteomes" id="UP001449795">
    <property type="component" value="Chromosome"/>
</dbReference>
<reference evidence="2 3" key="1">
    <citation type="submission" date="2024-04" db="EMBL/GenBank/DDBJ databases">
        <title>Complete genome sequence of Nguyenibacter vanlangesis HBCM-1154, a strain capable of nitrogen fixation, IAA production, and phosphorus solubilization isolated from sugarcane soil.</title>
        <authorList>
            <person name="MY HANH P."/>
        </authorList>
    </citation>
    <scope>NUCLEOTIDE SEQUENCE [LARGE SCALE GENOMIC DNA]</scope>
    <source>
        <strain evidence="2 3">HBCM 1154</strain>
    </source>
</reference>
<evidence type="ECO:0000313" key="2">
    <source>
        <dbReference type="EMBL" id="XAE43140.1"/>
    </source>
</evidence>
<evidence type="ECO:0000259" key="1">
    <source>
        <dbReference type="PROSITE" id="PS51352"/>
    </source>
</evidence>
<dbReference type="InterPro" id="IPR050553">
    <property type="entry name" value="Thioredoxin_ResA/DsbE_sf"/>
</dbReference>
<dbReference type="Pfam" id="PF00578">
    <property type="entry name" value="AhpC-TSA"/>
    <property type="match status" value="1"/>
</dbReference>
<protein>
    <submittedName>
        <fullName evidence="2">TlpA disulfide reductase family protein</fullName>
    </submittedName>
</protein>